<comment type="caution">
    <text evidence="1">The sequence shown here is derived from an EMBL/GenBank/DDBJ whole genome shotgun (WGS) entry which is preliminary data.</text>
</comment>
<sequence length="438" mass="48076">MDDQPLTDLQEALRNTQTSEWKYLAEGGAHLVFAYRGSSSLLDNKVLRIRKENIASSSTNSSEADEKFETARQYFGASVTPALVPASLLPIQCRLTVDAKWVQQLEQASLNVRPQTRLSTPGTSAIGGDIDLDEHRVIEVSLVENLLGGEGDLAIEIKNHLYDSWIGTEGKGNNFRIFVSGKALGPSVDDGGTCANRVDWVPRASTSADPMEEDTSDATGQDDNALQTGTEKDRLCDAVLDALDGHSVLPLLKGLQQDFDPIGIEELGRLSRNRAGMTDRVDVFNEELLENPSTQELDSMTEIWSRARGDLNTSPPNIMAGSHEEALGKANSRFEQTSDLRALLVSHGISAIFKDCSIVIRFPGAFDPKQTDASLISGLALDGSQAVVKLIDLDLKPLKKANKWYELDDQIWRSYLVQMSEDGEHGLEHPRYSRNCCT</sequence>
<dbReference type="Proteomes" id="UP001230649">
    <property type="component" value="Unassembled WGS sequence"/>
</dbReference>
<proteinExistence type="predicted"/>
<keyword evidence="2" id="KW-1185">Reference proteome</keyword>
<protein>
    <submittedName>
        <fullName evidence="1">Uncharacterized protein</fullName>
    </submittedName>
</protein>
<evidence type="ECO:0000313" key="1">
    <source>
        <dbReference type="EMBL" id="KAJ9108516.1"/>
    </source>
</evidence>
<accession>A0ACC2WAS9</accession>
<gene>
    <name evidence="1" type="ORF">QFC20_003422</name>
</gene>
<reference evidence="1" key="1">
    <citation type="submission" date="2023-04" db="EMBL/GenBank/DDBJ databases">
        <title>Draft Genome sequencing of Naganishia species isolated from polar environments using Oxford Nanopore Technology.</title>
        <authorList>
            <person name="Leo P."/>
            <person name="Venkateswaran K."/>
        </authorList>
    </citation>
    <scope>NUCLEOTIDE SEQUENCE</scope>
    <source>
        <strain evidence="1">MNA-CCFEE 5262</strain>
    </source>
</reference>
<name>A0ACC2WAS9_9TREE</name>
<dbReference type="EMBL" id="JASBWS010000031">
    <property type="protein sequence ID" value="KAJ9108516.1"/>
    <property type="molecule type" value="Genomic_DNA"/>
</dbReference>
<organism evidence="1 2">
    <name type="scientific">Naganishia adeliensis</name>
    <dbReference type="NCBI Taxonomy" id="92952"/>
    <lineage>
        <taxon>Eukaryota</taxon>
        <taxon>Fungi</taxon>
        <taxon>Dikarya</taxon>
        <taxon>Basidiomycota</taxon>
        <taxon>Agaricomycotina</taxon>
        <taxon>Tremellomycetes</taxon>
        <taxon>Filobasidiales</taxon>
        <taxon>Filobasidiaceae</taxon>
        <taxon>Naganishia</taxon>
    </lineage>
</organism>
<evidence type="ECO:0000313" key="2">
    <source>
        <dbReference type="Proteomes" id="UP001230649"/>
    </source>
</evidence>